<accession>A0A238U7J0</accession>
<name>A0A238U7J0_9FLAO</name>
<organism evidence="1 2">
    <name type="scientific">Tenacibaculum jejuense</name>
    <dbReference type="NCBI Taxonomy" id="584609"/>
    <lineage>
        <taxon>Bacteria</taxon>
        <taxon>Pseudomonadati</taxon>
        <taxon>Bacteroidota</taxon>
        <taxon>Flavobacteriia</taxon>
        <taxon>Flavobacteriales</taxon>
        <taxon>Flavobacteriaceae</taxon>
        <taxon>Tenacibaculum</taxon>
    </lineage>
</organism>
<gene>
    <name evidence="1" type="ORF">TJEJU_0677</name>
</gene>
<sequence length="169" mass="20208">MENTSYVSWNIDFKIVLEYIDTELTKNQRLLANLAWIAKDIVKQKKHAPLIQVIEKDTDKLIVNNIYGVVFNFELKEEAQFDYRMDIVADPDDNRTLYVFLYKDIEKPNLFTETMYFQDRIDYSDTALLDSVQRYILNKYKAYFVGFEKGLVMLQHISLQNNQWEIIRL</sequence>
<keyword evidence="2" id="KW-1185">Reference proteome</keyword>
<evidence type="ECO:0000313" key="2">
    <source>
        <dbReference type="Proteomes" id="UP000215214"/>
    </source>
</evidence>
<dbReference type="EMBL" id="LT899436">
    <property type="protein sequence ID" value="SNR14454.1"/>
    <property type="molecule type" value="Genomic_DNA"/>
</dbReference>
<proteinExistence type="predicted"/>
<dbReference type="AlphaFoldDB" id="A0A238U7J0"/>
<reference evidence="1 2" key="1">
    <citation type="submission" date="2017-07" db="EMBL/GenBank/DDBJ databases">
        <authorList>
            <person name="Sun Z.S."/>
            <person name="Albrecht U."/>
            <person name="Echele G."/>
            <person name="Lee C.C."/>
        </authorList>
    </citation>
    <scope>NUCLEOTIDE SEQUENCE [LARGE SCALE GENOMIC DNA]</scope>
    <source>
        <strain evidence="2">type strain: KCTC 22618</strain>
    </source>
</reference>
<evidence type="ECO:0000313" key="1">
    <source>
        <dbReference type="EMBL" id="SNR14454.1"/>
    </source>
</evidence>
<dbReference type="KEGG" id="tje:TJEJU_0677"/>
<dbReference type="Proteomes" id="UP000215214">
    <property type="component" value="Chromosome TJEJU"/>
</dbReference>
<protein>
    <submittedName>
        <fullName evidence="1">Uncharacterized protein</fullName>
    </submittedName>
</protein>
<dbReference type="RefSeq" id="WP_095069418.1">
    <property type="nucleotide sequence ID" value="NZ_LT899436.1"/>
</dbReference>